<keyword evidence="3" id="KW-1185">Reference proteome</keyword>
<reference evidence="2 3" key="1">
    <citation type="submission" date="2022-10" db="EMBL/GenBank/DDBJ databases">
        <title>Comparative genomics and taxonomic characterization of three novel marine species of genus Reichenbachiella exhibiting antioxidant and polysaccharide degradation activities.</title>
        <authorList>
            <person name="Muhammad N."/>
            <person name="Lee Y.-J."/>
            <person name="Ko J."/>
            <person name="Kim S.-G."/>
        </authorList>
    </citation>
    <scope>NUCLEOTIDE SEQUENCE [LARGE SCALE GENOMIC DNA]</scope>
    <source>
        <strain evidence="2 3">ABR2-5</strain>
    </source>
</reference>
<feature type="chain" id="PRO_5046585763" evidence="1">
    <location>
        <begin position="20"/>
        <end position="239"/>
    </location>
</feature>
<organism evidence="2 3">
    <name type="scientific">Reichenbachiella ulvae</name>
    <dbReference type="NCBI Taxonomy" id="2980104"/>
    <lineage>
        <taxon>Bacteria</taxon>
        <taxon>Pseudomonadati</taxon>
        <taxon>Bacteroidota</taxon>
        <taxon>Cytophagia</taxon>
        <taxon>Cytophagales</taxon>
        <taxon>Reichenbachiellaceae</taxon>
        <taxon>Reichenbachiella</taxon>
    </lineage>
</organism>
<comment type="caution">
    <text evidence="2">The sequence shown here is derived from an EMBL/GenBank/DDBJ whole genome shotgun (WGS) entry which is preliminary data.</text>
</comment>
<evidence type="ECO:0000313" key="3">
    <source>
        <dbReference type="Proteomes" id="UP001300692"/>
    </source>
</evidence>
<sequence>MPALIVSGLAFFTIHSSMAQGTDFEARDKYNTVSGVTNTVTTNTQMVFDQSYEGIKGHPYLFGDWKNATLRLDNGKVYDGIPILLDLEKDQVLFKPKTLDVQVLDAQIVESIEMEGLKFQYLNLSEGTKLSSGFYLLFYTSDQFMLYERRSKFLERRQESSAYNYGPDFDDYKYYPRKYVLIDKEGPKDLKRSLRGVARVLGKEVDIKEYLKGHKNFDIDREEDFIDLLAFYSKKLTEK</sequence>
<accession>A0ABT3CZW3</accession>
<dbReference type="RefSeq" id="WP_264139948.1">
    <property type="nucleotide sequence ID" value="NZ_JAOYOD010000001.1"/>
</dbReference>
<gene>
    <name evidence="2" type="ORF">N7U62_20365</name>
</gene>
<proteinExistence type="predicted"/>
<feature type="signal peptide" evidence="1">
    <location>
        <begin position="1"/>
        <end position="19"/>
    </location>
</feature>
<evidence type="ECO:0000256" key="1">
    <source>
        <dbReference type="SAM" id="SignalP"/>
    </source>
</evidence>
<name>A0ABT3CZW3_9BACT</name>
<dbReference type="EMBL" id="JAOYOD010000001">
    <property type="protein sequence ID" value="MCV9389040.1"/>
    <property type="molecule type" value="Genomic_DNA"/>
</dbReference>
<keyword evidence="1" id="KW-0732">Signal</keyword>
<protein>
    <submittedName>
        <fullName evidence="2">Uncharacterized protein</fullName>
    </submittedName>
</protein>
<dbReference type="Proteomes" id="UP001300692">
    <property type="component" value="Unassembled WGS sequence"/>
</dbReference>
<evidence type="ECO:0000313" key="2">
    <source>
        <dbReference type="EMBL" id="MCV9389040.1"/>
    </source>
</evidence>